<dbReference type="AlphaFoldDB" id="A0A7C4RTX9"/>
<sequence>MTITSQYGPAPRGIVILRQVFENLKIIHLIRSLSFFLLFSFCFFLLQASLSDAQPSEIDPTGRSGDAPRQVNPIEPAPAPKFVLPPVDTENIPEQASAALRVHIRAIQFVGNKVFSSDELMNVAKPFLNRQLSAEDIESLRHLLTVHYVEHGYINSGALIPDQSIRDGLLTIRIVEGELSAIHVQSSGRLWSGYVKNRLLLDAGPPLNVFDLERRMQLLQSDAHIERLNAELKPGDRRGQAELDVKVQEALPYQVWLRTNNYQSPSIGAERGEITGVHNNVTGIGDQVNLTVGGSEGVFPKLDIGYSVPLNAYETTLSLQYRKNDYNAIEERFDPLDIKSTSNIYTIAIRQPLYRDLAHEFALGLGLEHLENETSVLDEPFSMAYGAVNGQSKVTALRCSQEYVYRSMVQVIAFTSKISLGIDFWDATIHDGDIPDSRYLAWLGQFQWVRKYSLWDSQSVFRTDIQLANEPLLSLEQIAVGGRYSVRGYRENQVVRDNAMISSIEWRIPVVRDKSWADMVQLAPFLDYGRAWNTKLFTPDPKDLTSIGIGLRWDRKSKPPHTLYPQFEIYWGIPLRHIDSGMEWNLQDAGIHFQFSVAVF</sequence>
<dbReference type="EMBL" id="DSUH01000324">
    <property type="protein sequence ID" value="HGU33960.1"/>
    <property type="molecule type" value="Genomic_DNA"/>
</dbReference>
<evidence type="ECO:0000256" key="6">
    <source>
        <dbReference type="ARBA" id="ARBA00022927"/>
    </source>
</evidence>
<dbReference type="Pfam" id="PF08479">
    <property type="entry name" value="POTRA_2"/>
    <property type="match status" value="1"/>
</dbReference>
<comment type="caution">
    <text evidence="11">The sequence shown here is derived from an EMBL/GenBank/DDBJ whole genome shotgun (WGS) entry which is preliminary data.</text>
</comment>
<dbReference type="InterPro" id="IPR051544">
    <property type="entry name" value="TPS_OM_transporter"/>
</dbReference>
<dbReference type="PANTHER" id="PTHR34597">
    <property type="entry name" value="SLR1661 PROTEIN"/>
    <property type="match status" value="1"/>
</dbReference>
<keyword evidence="5 9" id="KW-0812">Transmembrane</keyword>
<evidence type="ECO:0000256" key="1">
    <source>
        <dbReference type="ARBA" id="ARBA00004442"/>
    </source>
</evidence>
<reference evidence="11" key="1">
    <citation type="journal article" date="2020" name="mSystems">
        <title>Genome- and Community-Level Interaction Insights into Carbon Utilization and Element Cycling Functions of Hydrothermarchaeota in Hydrothermal Sediment.</title>
        <authorList>
            <person name="Zhou Z."/>
            <person name="Liu Y."/>
            <person name="Xu W."/>
            <person name="Pan J."/>
            <person name="Luo Z.H."/>
            <person name="Li M."/>
        </authorList>
    </citation>
    <scope>NUCLEOTIDE SEQUENCE [LARGE SCALE GENOMIC DNA]</scope>
    <source>
        <strain evidence="11">SpSt-477</strain>
    </source>
</reference>
<dbReference type="GO" id="GO:0009279">
    <property type="term" value="C:cell outer membrane"/>
    <property type="evidence" value="ECO:0007669"/>
    <property type="project" value="UniProtKB-SubCell"/>
</dbReference>
<feature type="transmembrane region" description="Helical" evidence="9">
    <location>
        <begin position="26"/>
        <end position="46"/>
    </location>
</feature>
<protein>
    <submittedName>
        <fullName evidence="11">ShlB/FhaC/HecB family hemolysin secretion/activation protein</fullName>
    </submittedName>
</protein>
<comment type="subcellular location">
    <subcellularLocation>
        <location evidence="1">Cell outer membrane</location>
    </subcellularLocation>
</comment>
<evidence type="ECO:0000256" key="4">
    <source>
        <dbReference type="ARBA" id="ARBA00022452"/>
    </source>
</evidence>
<dbReference type="PANTHER" id="PTHR34597:SF3">
    <property type="entry name" value="OUTER MEMBRANE TRANSPORTER CDIB"/>
    <property type="match status" value="1"/>
</dbReference>
<keyword evidence="8" id="KW-0998">Cell outer membrane</keyword>
<gene>
    <name evidence="11" type="ORF">ENS29_14100</name>
</gene>
<evidence type="ECO:0000256" key="8">
    <source>
        <dbReference type="ARBA" id="ARBA00023237"/>
    </source>
</evidence>
<dbReference type="GO" id="GO:0046819">
    <property type="term" value="P:protein secretion by the type V secretion system"/>
    <property type="evidence" value="ECO:0007669"/>
    <property type="project" value="TreeGrafter"/>
</dbReference>
<dbReference type="Gene3D" id="3.10.20.310">
    <property type="entry name" value="membrane protein fhac"/>
    <property type="match status" value="1"/>
</dbReference>
<dbReference type="PROSITE" id="PS51779">
    <property type="entry name" value="POTRA"/>
    <property type="match status" value="1"/>
</dbReference>
<comment type="similarity">
    <text evidence="2">Belongs to the TPS (TC 1.B.20) family.</text>
</comment>
<dbReference type="InterPro" id="IPR005565">
    <property type="entry name" value="Hemolysn_activator_HlyB_C"/>
</dbReference>
<evidence type="ECO:0000259" key="10">
    <source>
        <dbReference type="PROSITE" id="PS51779"/>
    </source>
</evidence>
<evidence type="ECO:0000256" key="9">
    <source>
        <dbReference type="SAM" id="Phobius"/>
    </source>
</evidence>
<keyword evidence="7 9" id="KW-0472">Membrane</keyword>
<feature type="domain" description="POTRA" evidence="10">
    <location>
        <begin position="102"/>
        <end position="177"/>
    </location>
</feature>
<dbReference type="InterPro" id="IPR034746">
    <property type="entry name" value="POTRA"/>
</dbReference>
<dbReference type="GO" id="GO:0098046">
    <property type="term" value="C:type V protein secretion system complex"/>
    <property type="evidence" value="ECO:0007669"/>
    <property type="project" value="TreeGrafter"/>
</dbReference>
<keyword evidence="9" id="KW-1133">Transmembrane helix</keyword>
<dbReference type="Gene3D" id="2.40.160.50">
    <property type="entry name" value="membrane protein fhac: a member of the omp85/tpsb transporter family"/>
    <property type="match status" value="1"/>
</dbReference>
<proteinExistence type="inferred from homology"/>
<keyword evidence="4" id="KW-1134">Transmembrane beta strand</keyword>
<keyword evidence="3" id="KW-0813">Transport</keyword>
<accession>A0A7C4RTX9</accession>
<name>A0A7C4RTX9_9BACT</name>
<evidence type="ECO:0000256" key="7">
    <source>
        <dbReference type="ARBA" id="ARBA00023136"/>
    </source>
</evidence>
<organism evidence="11">
    <name type="scientific">Desulfatirhabdium butyrativorans</name>
    <dbReference type="NCBI Taxonomy" id="340467"/>
    <lineage>
        <taxon>Bacteria</taxon>
        <taxon>Pseudomonadati</taxon>
        <taxon>Thermodesulfobacteriota</taxon>
        <taxon>Desulfobacteria</taxon>
        <taxon>Desulfobacterales</taxon>
        <taxon>Desulfatirhabdiaceae</taxon>
        <taxon>Desulfatirhabdium</taxon>
    </lineage>
</organism>
<evidence type="ECO:0000256" key="5">
    <source>
        <dbReference type="ARBA" id="ARBA00022692"/>
    </source>
</evidence>
<evidence type="ECO:0000256" key="3">
    <source>
        <dbReference type="ARBA" id="ARBA00022448"/>
    </source>
</evidence>
<evidence type="ECO:0000256" key="2">
    <source>
        <dbReference type="ARBA" id="ARBA00009055"/>
    </source>
</evidence>
<keyword evidence="6" id="KW-0653">Protein transport</keyword>
<dbReference type="InterPro" id="IPR013686">
    <property type="entry name" value="Polypept-transport_assoc_ShlB"/>
</dbReference>
<evidence type="ECO:0000313" key="11">
    <source>
        <dbReference type="EMBL" id="HGU33960.1"/>
    </source>
</evidence>
<dbReference type="Pfam" id="PF03865">
    <property type="entry name" value="ShlB"/>
    <property type="match status" value="1"/>
</dbReference>
<dbReference type="GO" id="GO:0008320">
    <property type="term" value="F:protein transmembrane transporter activity"/>
    <property type="evidence" value="ECO:0007669"/>
    <property type="project" value="TreeGrafter"/>
</dbReference>